<evidence type="ECO:0000313" key="1">
    <source>
        <dbReference type="EMBL" id="QBK25181.1"/>
    </source>
</evidence>
<proteinExistence type="predicted"/>
<organism evidence="1 2">
    <name type="scientific">Ureibacillus thermophilus</name>
    <dbReference type="NCBI Taxonomy" id="367743"/>
    <lineage>
        <taxon>Bacteria</taxon>
        <taxon>Bacillati</taxon>
        <taxon>Bacillota</taxon>
        <taxon>Bacilli</taxon>
        <taxon>Bacillales</taxon>
        <taxon>Caryophanaceae</taxon>
        <taxon>Ureibacillus</taxon>
    </lineage>
</organism>
<sequence length="149" mass="16887">MYVVTYYYWGPGATGNQYYQQPFFGQGPFQQTPPPVSSGNVITPSGTVIPATGTGRQTEESYIENILRENIGVPGTFYFTFPSSDTRPGETQGNVLRIRGTVMQAGRDHAVIREANTNYVYLLPMIYFDYARFEEGFKYINSPRTRPQR</sequence>
<reference evidence="1 2" key="1">
    <citation type="submission" date="2019-02" db="EMBL/GenBank/DDBJ databases">
        <title>Ureibacillus thermophilus.</title>
        <authorList>
            <person name="Sunny J.S."/>
            <person name="Natarajan A."/>
            <person name="Saleena L.M."/>
        </authorList>
    </citation>
    <scope>NUCLEOTIDE SEQUENCE [LARGE SCALE GENOMIC DNA]</scope>
    <source>
        <strain evidence="1 2">LM102</strain>
    </source>
</reference>
<gene>
    <name evidence="1" type="ORF">DKZ56_04500</name>
</gene>
<dbReference type="InterPro" id="IPR014099">
    <property type="entry name" value="Spore_coat_GerQ"/>
</dbReference>
<dbReference type="Proteomes" id="UP000291151">
    <property type="component" value="Chromosome"/>
</dbReference>
<keyword evidence="2" id="KW-1185">Reference proteome</keyword>
<accession>A0A4P6USV8</accession>
<protein>
    <submittedName>
        <fullName evidence="1">Spore coat protein GerQ</fullName>
    </submittedName>
</protein>
<keyword evidence="1" id="KW-0946">Virion</keyword>
<dbReference type="AlphaFoldDB" id="A0A4P6USV8"/>
<keyword evidence="1" id="KW-0167">Capsid protein</keyword>
<dbReference type="Pfam" id="PF09671">
    <property type="entry name" value="Spore_GerQ"/>
    <property type="match status" value="1"/>
</dbReference>
<dbReference type="KEGG" id="uth:DKZ56_04500"/>
<evidence type="ECO:0000313" key="2">
    <source>
        <dbReference type="Proteomes" id="UP000291151"/>
    </source>
</evidence>
<name>A0A4P6USV8_9BACL</name>
<dbReference type="EMBL" id="CP036528">
    <property type="protein sequence ID" value="QBK25181.1"/>
    <property type="molecule type" value="Genomic_DNA"/>
</dbReference>